<dbReference type="EMBL" id="FNZF01000002">
    <property type="protein sequence ID" value="SEJ25599.1"/>
    <property type="molecule type" value="Genomic_DNA"/>
</dbReference>
<evidence type="ECO:0000313" key="1">
    <source>
        <dbReference type="EMBL" id="SEJ25599.1"/>
    </source>
</evidence>
<dbReference type="STRING" id="426757.SAMN04488127_1413"/>
<proteinExistence type="predicted"/>
<dbReference type="Proteomes" id="UP000199200">
    <property type="component" value="Unassembled WGS sequence"/>
</dbReference>
<name>A0A1H6X8X9_9BACL</name>
<organism evidence="1 2">
    <name type="scientific">Bhargavaea ginsengi</name>
    <dbReference type="NCBI Taxonomy" id="426757"/>
    <lineage>
        <taxon>Bacteria</taxon>
        <taxon>Bacillati</taxon>
        <taxon>Bacillota</taxon>
        <taxon>Bacilli</taxon>
        <taxon>Bacillales</taxon>
        <taxon>Caryophanaceae</taxon>
        <taxon>Bhargavaea</taxon>
    </lineage>
</organism>
<dbReference type="AlphaFoldDB" id="A0A1H6X8X9"/>
<gene>
    <name evidence="1" type="ORF">SAMN04488127_1413</name>
</gene>
<accession>A0A1H6X8X9</accession>
<evidence type="ECO:0000313" key="2">
    <source>
        <dbReference type="Proteomes" id="UP000199200"/>
    </source>
</evidence>
<protein>
    <submittedName>
        <fullName evidence="1">Uncharacterized protein</fullName>
    </submittedName>
</protein>
<keyword evidence="2" id="KW-1185">Reference proteome</keyword>
<reference evidence="2" key="1">
    <citation type="submission" date="2016-10" db="EMBL/GenBank/DDBJ databases">
        <authorList>
            <person name="Varghese N."/>
            <person name="Submissions S."/>
        </authorList>
    </citation>
    <scope>NUCLEOTIDE SEQUENCE [LARGE SCALE GENOMIC DNA]</scope>
    <source>
        <strain evidence="2">CGMCC 1.6763</strain>
    </source>
</reference>
<sequence length="53" mass="6335">MICVTVPEWGGFFVVAGVIVYFQRAMVYFRRAIVYFQDRLVYFRSLCQLSYPK</sequence>